<dbReference type="STRING" id="222136.BBW65_03520"/>
<keyword evidence="2" id="KW-1185">Reference proteome</keyword>
<dbReference type="AlphaFoldDB" id="A0A1B1U5G1"/>
<sequence>MYEIVGFWVFRVLAKIAKDSKNSFEKRTKGIETCAMPNTISSLEFWDIFLRYNLKYFEHISHPTICRTCKYLDILCCLDLVILV</sequence>
<evidence type="ECO:0000313" key="1">
    <source>
        <dbReference type="EMBL" id="ANV97925.1"/>
    </source>
</evidence>
<name>A0A1B1U5G1_9HELI</name>
<evidence type="ECO:0000313" key="2">
    <source>
        <dbReference type="Proteomes" id="UP000092884"/>
    </source>
</evidence>
<dbReference type="KEGG" id="het:BBW65_03520"/>
<gene>
    <name evidence="1" type="ORF">BBW65_03520</name>
</gene>
<organism evidence="1 2">
    <name type="scientific">Helicobacter enhydrae</name>
    <dbReference type="NCBI Taxonomy" id="222136"/>
    <lineage>
        <taxon>Bacteria</taxon>
        <taxon>Pseudomonadati</taxon>
        <taxon>Campylobacterota</taxon>
        <taxon>Epsilonproteobacteria</taxon>
        <taxon>Campylobacterales</taxon>
        <taxon>Helicobacteraceae</taxon>
        <taxon>Helicobacter</taxon>
    </lineage>
</organism>
<proteinExistence type="predicted"/>
<accession>A0A1B1U5G1</accession>
<dbReference type="Proteomes" id="UP000092884">
    <property type="component" value="Chromosome"/>
</dbReference>
<reference evidence="2" key="1">
    <citation type="submission" date="2016-07" db="EMBL/GenBank/DDBJ databases">
        <authorList>
            <person name="Florea S."/>
            <person name="Webb J.S."/>
            <person name="Jaromczyk J."/>
            <person name="Schardl C.L."/>
        </authorList>
    </citation>
    <scope>NUCLEOTIDE SEQUENCE [LARGE SCALE GENOMIC DNA]</scope>
    <source>
        <strain evidence="2">MIT 01-6242</strain>
    </source>
</reference>
<dbReference type="EMBL" id="CP016503">
    <property type="protein sequence ID" value="ANV97925.1"/>
    <property type="molecule type" value="Genomic_DNA"/>
</dbReference>
<protein>
    <submittedName>
        <fullName evidence="1">Uncharacterized protein</fullName>
    </submittedName>
</protein>